<dbReference type="AlphaFoldDB" id="A0A4Z2IHC4"/>
<organism evidence="2 3">
    <name type="scientific">Liparis tanakae</name>
    <name type="common">Tanaka's snailfish</name>
    <dbReference type="NCBI Taxonomy" id="230148"/>
    <lineage>
        <taxon>Eukaryota</taxon>
        <taxon>Metazoa</taxon>
        <taxon>Chordata</taxon>
        <taxon>Craniata</taxon>
        <taxon>Vertebrata</taxon>
        <taxon>Euteleostomi</taxon>
        <taxon>Actinopterygii</taxon>
        <taxon>Neopterygii</taxon>
        <taxon>Teleostei</taxon>
        <taxon>Neoteleostei</taxon>
        <taxon>Acanthomorphata</taxon>
        <taxon>Eupercaria</taxon>
        <taxon>Perciformes</taxon>
        <taxon>Cottioidei</taxon>
        <taxon>Cottales</taxon>
        <taxon>Liparidae</taxon>
        <taxon>Liparis</taxon>
    </lineage>
</organism>
<name>A0A4Z2IHC4_9TELE</name>
<keyword evidence="3" id="KW-1185">Reference proteome</keyword>
<sequence length="118" mass="12383">MESSIVVSSLSRSGFDRPANPVLGHTGQLVHIFGIHFLIGFLVDQFHFLPKLLQFSTEGAKDCAEMFVGLNTSAGLGFETGSVVVGGDEESEVMEAAVSRIKGGKDGGLSTEGVVIGR</sequence>
<keyword evidence="1" id="KW-0812">Transmembrane</keyword>
<reference evidence="2 3" key="1">
    <citation type="submission" date="2019-03" db="EMBL/GenBank/DDBJ databases">
        <title>First draft genome of Liparis tanakae, snailfish: a comprehensive survey of snailfish specific genes.</title>
        <authorList>
            <person name="Kim W."/>
            <person name="Song I."/>
            <person name="Jeong J.-H."/>
            <person name="Kim D."/>
            <person name="Kim S."/>
            <person name="Ryu S."/>
            <person name="Song J.Y."/>
            <person name="Lee S.K."/>
        </authorList>
    </citation>
    <scope>NUCLEOTIDE SEQUENCE [LARGE SCALE GENOMIC DNA]</scope>
    <source>
        <tissue evidence="2">Muscle</tissue>
    </source>
</reference>
<accession>A0A4Z2IHC4</accession>
<evidence type="ECO:0000313" key="2">
    <source>
        <dbReference type="EMBL" id="TNN77419.1"/>
    </source>
</evidence>
<feature type="transmembrane region" description="Helical" evidence="1">
    <location>
        <begin position="22"/>
        <end position="43"/>
    </location>
</feature>
<evidence type="ECO:0000313" key="3">
    <source>
        <dbReference type="Proteomes" id="UP000314294"/>
    </source>
</evidence>
<keyword evidence="1" id="KW-1133">Transmembrane helix</keyword>
<protein>
    <submittedName>
        <fullName evidence="2">Uncharacterized protein</fullName>
    </submittedName>
</protein>
<evidence type="ECO:0000256" key="1">
    <source>
        <dbReference type="SAM" id="Phobius"/>
    </source>
</evidence>
<dbReference type="EMBL" id="SRLO01000083">
    <property type="protein sequence ID" value="TNN77419.1"/>
    <property type="molecule type" value="Genomic_DNA"/>
</dbReference>
<gene>
    <name evidence="2" type="ORF">EYF80_012383</name>
</gene>
<comment type="caution">
    <text evidence="2">The sequence shown here is derived from an EMBL/GenBank/DDBJ whole genome shotgun (WGS) entry which is preliminary data.</text>
</comment>
<keyword evidence="1" id="KW-0472">Membrane</keyword>
<proteinExistence type="predicted"/>
<dbReference type="Proteomes" id="UP000314294">
    <property type="component" value="Unassembled WGS sequence"/>
</dbReference>